<feature type="compositionally biased region" description="Polar residues" evidence="1">
    <location>
        <begin position="312"/>
        <end position="326"/>
    </location>
</feature>
<feature type="compositionally biased region" description="Polar residues" evidence="1">
    <location>
        <begin position="26"/>
        <end position="36"/>
    </location>
</feature>
<dbReference type="GO" id="GO:0005096">
    <property type="term" value="F:GTPase activator activity"/>
    <property type="evidence" value="ECO:0007669"/>
    <property type="project" value="TreeGrafter"/>
</dbReference>
<feature type="compositionally biased region" description="Polar residues" evidence="1">
    <location>
        <begin position="91"/>
        <end position="110"/>
    </location>
</feature>
<dbReference type="PANTHER" id="PTHR47219:SF9">
    <property type="entry name" value="GTPASE ACTIVATING PROTEIN AND CENTROSOME-ASSOCIATED, ISOFORM B"/>
    <property type="match status" value="1"/>
</dbReference>
<feature type="region of interest" description="Disordered" evidence="1">
    <location>
        <begin position="431"/>
        <end position="493"/>
    </location>
</feature>
<gene>
    <name evidence="3" type="ORF">CPLU01_03659</name>
</gene>
<dbReference type="FunFam" id="1.10.472.80:FF:000050">
    <property type="entry name" value="GTPase activating protein (Gyp3)"/>
    <property type="match status" value="1"/>
</dbReference>
<dbReference type="Gene3D" id="1.10.472.80">
    <property type="entry name" value="Ypt/Rab-GAP domain of gyp1p, domain 3"/>
    <property type="match status" value="1"/>
</dbReference>
<dbReference type="PROSITE" id="PS50086">
    <property type="entry name" value="TBC_RABGAP"/>
    <property type="match status" value="1"/>
</dbReference>
<organism evidence="3 4">
    <name type="scientific">Colletotrichum plurivorum</name>
    <dbReference type="NCBI Taxonomy" id="2175906"/>
    <lineage>
        <taxon>Eukaryota</taxon>
        <taxon>Fungi</taxon>
        <taxon>Dikarya</taxon>
        <taxon>Ascomycota</taxon>
        <taxon>Pezizomycotina</taxon>
        <taxon>Sordariomycetes</taxon>
        <taxon>Hypocreomycetidae</taxon>
        <taxon>Glomerellales</taxon>
        <taxon>Glomerellaceae</taxon>
        <taxon>Colletotrichum</taxon>
        <taxon>Colletotrichum orchidearum species complex</taxon>
    </lineage>
</organism>
<evidence type="ECO:0000256" key="1">
    <source>
        <dbReference type="SAM" id="MobiDB-lite"/>
    </source>
</evidence>
<feature type="compositionally biased region" description="Pro residues" evidence="1">
    <location>
        <begin position="72"/>
        <end position="85"/>
    </location>
</feature>
<feature type="compositionally biased region" description="Low complexity" evidence="1">
    <location>
        <begin position="302"/>
        <end position="311"/>
    </location>
</feature>
<dbReference type="SUPFAM" id="SSF47923">
    <property type="entry name" value="Ypt/Rab-GAP domain of gyp1p"/>
    <property type="match status" value="2"/>
</dbReference>
<evidence type="ECO:0000313" key="3">
    <source>
        <dbReference type="EMBL" id="KAF6836375.1"/>
    </source>
</evidence>
<dbReference type="Gene3D" id="1.10.8.270">
    <property type="entry name" value="putative rabgap domain of human tbc1 domain family member 14 like domains"/>
    <property type="match status" value="1"/>
</dbReference>
<feature type="region of interest" description="Disordered" evidence="1">
    <location>
        <begin position="742"/>
        <end position="767"/>
    </location>
</feature>
<feature type="region of interest" description="Disordered" evidence="1">
    <location>
        <begin position="614"/>
        <end position="646"/>
    </location>
</feature>
<dbReference type="EMBL" id="WIGO01000032">
    <property type="protein sequence ID" value="KAF6836375.1"/>
    <property type="molecule type" value="Genomic_DNA"/>
</dbReference>
<feature type="region of interest" description="Disordered" evidence="1">
    <location>
        <begin position="350"/>
        <end position="375"/>
    </location>
</feature>
<dbReference type="PANTHER" id="PTHR47219">
    <property type="entry name" value="RAB GTPASE-ACTIVATING PROTEIN 1-LIKE"/>
    <property type="match status" value="1"/>
</dbReference>
<accession>A0A8H6NKW4</accession>
<dbReference type="Pfam" id="PF00566">
    <property type="entry name" value="RabGAP-TBC"/>
    <property type="match status" value="2"/>
</dbReference>
<feature type="compositionally biased region" description="Basic residues" evidence="1">
    <location>
        <begin position="752"/>
        <end position="762"/>
    </location>
</feature>
<keyword evidence="4" id="KW-1185">Reference proteome</keyword>
<dbReference type="GO" id="GO:0031267">
    <property type="term" value="F:small GTPase binding"/>
    <property type="evidence" value="ECO:0007669"/>
    <property type="project" value="TreeGrafter"/>
</dbReference>
<comment type="caution">
    <text evidence="3">The sequence shown here is derived from an EMBL/GenBank/DDBJ whole genome shotgun (WGS) entry which is preliminary data.</text>
</comment>
<name>A0A8H6NKW4_9PEZI</name>
<dbReference type="Proteomes" id="UP000654918">
    <property type="component" value="Unassembled WGS sequence"/>
</dbReference>
<feature type="compositionally biased region" description="Basic and acidic residues" evidence="1">
    <location>
        <begin position="627"/>
        <end position="646"/>
    </location>
</feature>
<feature type="compositionally biased region" description="Low complexity" evidence="1">
    <location>
        <begin position="255"/>
        <end position="286"/>
    </location>
</feature>
<dbReference type="InterPro" id="IPR000195">
    <property type="entry name" value="Rab-GAP-TBC_dom"/>
</dbReference>
<dbReference type="AlphaFoldDB" id="A0A8H6NKW4"/>
<proteinExistence type="predicted"/>
<evidence type="ECO:0000313" key="4">
    <source>
        <dbReference type="Proteomes" id="UP000654918"/>
    </source>
</evidence>
<reference evidence="3" key="1">
    <citation type="journal article" date="2020" name="Phytopathology">
        <title>Genome Sequence Resources of Colletotrichum truncatum, C. plurivorum, C. musicola, and C. sojae: Four Species Pathogenic to Soybean (Glycine max).</title>
        <authorList>
            <person name="Rogerio F."/>
            <person name="Boufleur T.R."/>
            <person name="Ciampi-Guillardi M."/>
            <person name="Sukno S.A."/>
            <person name="Thon M.R."/>
            <person name="Massola Junior N.S."/>
            <person name="Baroncelli R."/>
        </authorList>
    </citation>
    <scope>NUCLEOTIDE SEQUENCE</scope>
    <source>
        <strain evidence="3">LFN00145</strain>
    </source>
</reference>
<feature type="domain" description="Rab-GAP TBC" evidence="2">
    <location>
        <begin position="557"/>
        <end position="806"/>
    </location>
</feature>
<feature type="compositionally biased region" description="Low complexity" evidence="1">
    <location>
        <begin position="463"/>
        <end position="478"/>
    </location>
</feature>
<dbReference type="InterPro" id="IPR050302">
    <property type="entry name" value="Rab_GAP_TBC_domain"/>
</dbReference>
<feature type="region of interest" description="Disordered" evidence="1">
    <location>
        <begin position="1"/>
        <end position="326"/>
    </location>
</feature>
<dbReference type="InterPro" id="IPR035969">
    <property type="entry name" value="Rab-GAP_TBC_sf"/>
</dbReference>
<sequence>MTLTAVAADSGRPDAQVASEAMADQQDPTLHRQTSMKQHRQFGIYASRRSHPKPVPTSDVPERPEVDYPTANTPPPQAHPLPTSPPRWDSLANSPGNFVRQQNSISSLVQPHSPRRTAFQTARPYPSDHRFASPSPSSSHGHEEEGDLSADEWTSRSLARSIRSPVPYDDDDRSSIDTMQVDNFSRPRRPSIKQPAQDSHHPRPANYSPSEPRSDSNSHHHAWPRPRGQSGSSARSASTFASMPAGNEHYEPRAPSRLRSAPPPSSLARPPLAYGRSESSGSGLSSYAREAPWMSGDEMRSSYRSQMTSSSAQGTYVTERSSVLTKNSSVPSLYANGEELSVDDVMGMYEKGFQDSGPEDNNDDRPVPASEINKRNTRMLEVLSEPLTLPANSLAVPAPDTVVRDSAAMFSVPGYPSSLPKEVGLLDYDHKEDDDEEDEEKDDKEEKDEKEKRDSAKSLQHDSPSPQLSSPTTSSVQTAVEPEEIEEPGARDRYGFKKANQYISRAQYDAWDRGYSQYLDRRRKKWTVFLKENGLMTDRPQRFPPHSAKAKRFVRKGIPPEWRGAAWFYYAGGPAILAKHSGLYDQLLKKKAKDVDVEAIERDLHRTFPDNIRFKPASMASKPNTEPARRNDDSETDEKESGETGEPRIISSLRRVLRAFAIYNPRIGYCQSLNFLAGLLLLFMDSEEQCFWLLNVITRVYLPGTHEMSLEGSKVDLGVLMNAIRESMPAVWAKIGDDLEGDPNAVRPPTKPVKKPRTRRKNQPSISSNRLPPITLCMTAWFMSCFIGTLPIESTLRVWDVFFYEGSKTLFRIALAIFKLGEAEVRAVSDPMEMFSIVQAMPRRLLDANGLMEACFKRRNGFGHISQDTIDAQRQERRDKVQLEQKRAATYAAGAVDSANATEAEAEVRRKGTLFGRRKLGRSAEVM</sequence>
<dbReference type="SMART" id="SM00164">
    <property type="entry name" value="TBC"/>
    <property type="match status" value="1"/>
</dbReference>
<protein>
    <submittedName>
        <fullName evidence="3">GTPase activating protein</fullName>
    </submittedName>
</protein>
<evidence type="ECO:0000259" key="2">
    <source>
        <dbReference type="PROSITE" id="PS50086"/>
    </source>
</evidence>
<feature type="compositionally biased region" description="Acidic residues" evidence="1">
    <location>
        <begin position="432"/>
        <end position="446"/>
    </location>
</feature>
<feature type="compositionally biased region" description="Low complexity" evidence="1">
    <location>
        <begin position="230"/>
        <end position="242"/>
    </location>
</feature>
<feature type="compositionally biased region" description="Basic and acidic residues" evidence="1">
    <location>
        <begin position="447"/>
        <end position="460"/>
    </location>
</feature>